<evidence type="ECO:0000256" key="2">
    <source>
        <dbReference type="PROSITE-ProRule" id="PRU01091"/>
    </source>
</evidence>
<evidence type="ECO:0000313" key="4">
    <source>
        <dbReference type="EMBL" id="MDN3609848.1"/>
    </source>
</evidence>
<gene>
    <name evidence="4" type="ORF">QWZ16_09075</name>
</gene>
<keyword evidence="1 2" id="KW-0238">DNA-binding</keyword>
<dbReference type="SMART" id="SM00862">
    <property type="entry name" value="Trans_reg_C"/>
    <property type="match status" value="1"/>
</dbReference>
<dbReference type="RefSeq" id="WP_170883570.1">
    <property type="nucleotide sequence ID" value="NZ_JABEYA020000012.1"/>
</dbReference>
<evidence type="ECO:0000256" key="1">
    <source>
        <dbReference type="ARBA" id="ARBA00023125"/>
    </source>
</evidence>
<reference evidence="5" key="1">
    <citation type="journal article" date="2019" name="Int. J. Syst. Evol. Microbiol.">
        <title>The Global Catalogue of Microorganisms (GCM) 10K type strain sequencing project: providing services to taxonomists for standard genome sequencing and annotation.</title>
        <authorList>
            <consortium name="The Broad Institute Genomics Platform"/>
            <consortium name="The Broad Institute Genome Sequencing Center for Infectious Disease"/>
            <person name="Wu L."/>
            <person name="Ma J."/>
        </authorList>
    </citation>
    <scope>NUCLEOTIDE SEQUENCE [LARGE SCALE GENOMIC DNA]</scope>
    <source>
        <strain evidence="5">CECT 7398</strain>
    </source>
</reference>
<evidence type="ECO:0000313" key="5">
    <source>
        <dbReference type="Proteomes" id="UP001238540"/>
    </source>
</evidence>
<dbReference type="Proteomes" id="UP001238540">
    <property type="component" value="Unassembled WGS sequence"/>
</dbReference>
<dbReference type="InterPro" id="IPR036388">
    <property type="entry name" value="WH-like_DNA-bd_sf"/>
</dbReference>
<comment type="caution">
    <text evidence="4">The sequence shown here is derived from an EMBL/GenBank/DDBJ whole genome shotgun (WGS) entry which is preliminary data.</text>
</comment>
<dbReference type="Pfam" id="PF00486">
    <property type="entry name" value="Trans_reg_C"/>
    <property type="match status" value="1"/>
</dbReference>
<protein>
    <submittedName>
        <fullName evidence="4">Winged helix-turn-helix domain-containing protein</fullName>
    </submittedName>
</protein>
<dbReference type="EMBL" id="JAUFQC010000001">
    <property type="protein sequence ID" value="MDN3609848.1"/>
    <property type="molecule type" value="Genomic_DNA"/>
</dbReference>
<evidence type="ECO:0000259" key="3">
    <source>
        <dbReference type="PROSITE" id="PS51755"/>
    </source>
</evidence>
<dbReference type="InterPro" id="IPR001867">
    <property type="entry name" value="OmpR/PhoB-type_DNA-bd"/>
</dbReference>
<feature type="DNA-binding region" description="OmpR/PhoB-type" evidence="2">
    <location>
        <begin position="1"/>
        <end position="100"/>
    </location>
</feature>
<dbReference type="SUPFAM" id="SSF46894">
    <property type="entry name" value="C-terminal effector domain of the bipartite response regulators"/>
    <property type="match status" value="1"/>
</dbReference>
<proteinExistence type="predicted"/>
<dbReference type="InterPro" id="IPR016032">
    <property type="entry name" value="Sig_transdc_resp-reg_C-effctor"/>
</dbReference>
<accession>A0ABT8BUT1</accession>
<keyword evidence="5" id="KW-1185">Reference proteome</keyword>
<feature type="domain" description="OmpR/PhoB-type" evidence="3">
    <location>
        <begin position="1"/>
        <end position="100"/>
    </location>
</feature>
<dbReference type="Gene3D" id="1.10.10.10">
    <property type="entry name" value="Winged helix-like DNA-binding domain superfamily/Winged helix DNA-binding domain"/>
    <property type="match status" value="1"/>
</dbReference>
<dbReference type="CDD" id="cd00383">
    <property type="entry name" value="trans_reg_C"/>
    <property type="match status" value="1"/>
</dbReference>
<organism evidence="4 5">
    <name type="scientific">Vibrio ostreicida</name>
    <dbReference type="NCBI Taxonomy" id="526588"/>
    <lineage>
        <taxon>Bacteria</taxon>
        <taxon>Pseudomonadati</taxon>
        <taxon>Pseudomonadota</taxon>
        <taxon>Gammaproteobacteria</taxon>
        <taxon>Vibrionales</taxon>
        <taxon>Vibrionaceae</taxon>
        <taxon>Vibrio</taxon>
    </lineage>
</organism>
<sequence length="217" mass="24548">MLIINNDYILNLRAGFVEDVKSGQKTMLGGNEISLLQYMVEHPHRPLPKSELLEQVWHSKGVIVEESSLLHCVSTCRKTLRDRNGELISTIRGVGYQFNGEVKPYQPDQSVVEESNPTSVGNNASDSTVLFFKYHARYALLFSLSAGLAYWLASSFRSPWVEAEYSELHYQRCTLETKQPITLDNVRAFDSGNQMILVDQHGISVTYQKGEVEVNCE</sequence>
<name>A0ABT8BUT1_9VIBR</name>
<dbReference type="PROSITE" id="PS51755">
    <property type="entry name" value="OMPR_PHOB"/>
    <property type="match status" value="1"/>
</dbReference>